<dbReference type="RefSeq" id="WP_050978713.1">
    <property type="nucleotide sequence ID" value="NZ_CP087202.1"/>
</dbReference>
<dbReference type="EMBL" id="LT629777">
    <property type="protein sequence ID" value="SDS80946.1"/>
    <property type="molecule type" value="Genomic_DNA"/>
</dbReference>
<feature type="compositionally biased region" description="Polar residues" evidence="1">
    <location>
        <begin position="1"/>
        <end position="14"/>
    </location>
</feature>
<proteinExistence type="predicted"/>
<feature type="compositionally biased region" description="Low complexity" evidence="1">
    <location>
        <begin position="28"/>
        <end position="38"/>
    </location>
</feature>
<gene>
    <name evidence="2" type="ORF">SAMN05216598_2848</name>
</gene>
<evidence type="ECO:0000256" key="1">
    <source>
        <dbReference type="SAM" id="MobiDB-lite"/>
    </source>
</evidence>
<protein>
    <submittedName>
        <fullName evidence="2">Uncharacterized protein</fullName>
    </submittedName>
</protein>
<dbReference type="Proteomes" id="UP000199524">
    <property type="component" value="Chromosome I"/>
</dbReference>
<organism evidence="2 3">
    <name type="scientific">Pseudomonas asplenii</name>
    <dbReference type="NCBI Taxonomy" id="53407"/>
    <lineage>
        <taxon>Bacteria</taxon>
        <taxon>Pseudomonadati</taxon>
        <taxon>Pseudomonadota</taxon>
        <taxon>Gammaproteobacteria</taxon>
        <taxon>Pseudomonadales</taxon>
        <taxon>Pseudomonadaceae</taxon>
        <taxon>Pseudomonas</taxon>
    </lineage>
</organism>
<sequence length="256" mass="27023">MVGSINSNSLSGAQLVSAPSVPGDSVKAGSAAAPASAGQKDTSLLSPLSRQLSESAASAAARDASLSRKELGAKATELLSQISGDGYFANKAANDAEVPATDDPDLLARARNATQFVNGSGRNPFAGMSQDQLSLIIYDDSGNFTANERRAAWSESSDQEYAWRQKAVAGAMAEYNDTGKLSKFFTSALDHYKDLPAIEQAQYPNSYEAKLQAWIALDFNYKTHTVEGQGSPQEILDKVLALDSGTFDESRSGPAV</sequence>
<evidence type="ECO:0000313" key="2">
    <source>
        <dbReference type="EMBL" id="SDS80946.1"/>
    </source>
</evidence>
<name>A0A1H1V978_9PSED</name>
<dbReference type="AlphaFoldDB" id="A0A1H1V978"/>
<keyword evidence="3" id="KW-1185">Reference proteome</keyword>
<evidence type="ECO:0000313" key="3">
    <source>
        <dbReference type="Proteomes" id="UP000199524"/>
    </source>
</evidence>
<dbReference type="GeneID" id="300207817"/>
<feature type="region of interest" description="Disordered" evidence="1">
    <location>
        <begin position="1"/>
        <end position="51"/>
    </location>
</feature>
<accession>A0A1H1V978</accession>
<reference evidence="3" key="1">
    <citation type="submission" date="2016-10" db="EMBL/GenBank/DDBJ databases">
        <authorList>
            <person name="Varghese N."/>
            <person name="Submissions S."/>
        </authorList>
    </citation>
    <scope>NUCLEOTIDE SEQUENCE [LARGE SCALE GENOMIC DNA]</scope>
    <source>
        <strain evidence="3">ATCC 23835</strain>
    </source>
</reference>